<evidence type="ECO:0000313" key="2">
    <source>
        <dbReference type="Proteomes" id="UP000030832"/>
    </source>
</evidence>
<dbReference type="eggNOG" id="ENOG502ZBTG">
    <property type="taxonomic scope" value="Bacteria"/>
</dbReference>
<dbReference type="AlphaFoldDB" id="A0A0B0I9R2"/>
<organism evidence="1 2">
    <name type="scientific">Halalkalibacter okhensis</name>
    <dbReference type="NCBI Taxonomy" id="333138"/>
    <lineage>
        <taxon>Bacteria</taxon>
        <taxon>Bacillati</taxon>
        <taxon>Bacillota</taxon>
        <taxon>Bacilli</taxon>
        <taxon>Bacillales</taxon>
        <taxon>Bacillaceae</taxon>
        <taxon>Halalkalibacter</taxon>
    </lineage>
</organism>
<dbReference type="NCBIfam" id="NF038094">
    <property type="entry name" value="CueP_fam"/>
    <property type="match status" value="1"/>
</dbReference>
<proteinExistence type="predicted"/>
<dbReference type="InterPro" id="IPR047808">
    <property type="entry name" value="CueP-like"/>
</dbReference>
<name>A0A0B0I9R2_9BACI</name>
<accession>A0A0B0I9R2</accession>
<dbReference type="Pfam" id="PF21172">
    <property type="entry name" value="CueP"/>
    <property type="match status" value="1"/>
</dbReference>
<dbReference type="STRING" id="333138.LQ50_23980"/>
<keyword evidence="2" id="KW-1185">Reference proteome</keyword>
<dbReference type="Proteomes" id="UP000030832">
    <property type="component" value="Unassembled WGS sequence"/>
</dbReference>
<dbReference type="EMBL" id="JRJU01000056">
    <property type="protein sequence ID" value="KHF38010.1"/>
    <property type="molecule type" value="Genomic_DNA"/>
</dbReference>
<reference evidence="1 2" key="1">
    <citation type="submission" date="2014-09" db="EMBL/GenBank/DDBJ databases">
        <title>Genome sequencing and annotation of Bacillus Okhensis strain Kh10-101T.</title>
        <authorList>
            <person name="Prakash J.S."/>
        </authorList>
    </citation>
    <scope>NUCLEOTIDE SEQUENCE [LARGE SCALE GENOMIC DNA]</scope>
    <source>
        <strain evidence="2">Kh10-101T</strain>
    </source>
</reference>
<sequence length="79" mass="9015">MTGCQGEMVNEEFDVYIEDMEGHVLIDEAMTSLANGFIDLWLPREKTYRVSITHNGNIAESELSTFEGDETCITYMQLM</sequence>
<dbReference type="Gene3D" id="2.60.40.3700">
    <property type="match status" value="1"/>
</dbReference>
<protein>
    <submittedName>
        <fullName evidence="1">Uncharacterized protein</fullName>
    </submittedName>
</protein>
<gene>
    <name evidence="1" type="ORF">LQ50_23980</name>
</gene>
<evidence type="ECO:0000313" key="1">
    <source>
        <dbReference type="EMBL" id="KHF38010.1"/>
    </source>
</evidence>
<comment type="caution">
    <text evidence="1">The sequence shown here is derived from an EMBL/GenBank/DDBJ whole genome shotgun (WGS) entry which is preliminary data.</text>
</comment>